<dbReference type="AlphaFoldDB" id="A0A8X6U587"/>
<dbReference type="OrthoDB" id="6436318at2759"/>
<protein>
    <submittedName>
        <fullName evidence="1">Uncharacterized protein</fullName>
    </submittedName>
</protein>
<dbReference type="InterPro" id="IPR043502">
    <property type="entry name" value="DNA/RNA_pol_sf"/>
</dbReference>
<keyword evidence="2" id="KW-1185">Reference proteome</keyword>
<comment type="caution">
    <text evidence="1">The sequence shown here is derived from an EMBL/GenBank/DDBJ whole genome shotgun (WGS) entry which is preliminary data.</text>
</comment>
<dbReference type="Gene3D" id="3.10.10.10">
    <property type="entry name" value="HIV Type 1 Reverse Transcriptase, subunit A, domain 1"/>
    <property type="match status" value="1"/>
</dbReference>
<organism evidence="1 2">
    <name type="scientific">Nephila pilipes</name>
    <name type="common">Giant wood spider</name>
    <name type="synonym">Nephila maculata</name>
    <dbReference type="NCBI Taxonomy" id="299642"/>
    <lineage>
        <taxon>Eukaryota</taxon>
        <taxon>Metazoa</taxon>
        <taxon>Ecdysozoa</taxon>
        <taxon>Arthropoda</taxon>
        <taxon>Chelicerata</taxon>
        <taxon>Arachnida</taxon>
        <taxon>Araneae</taxon>
        <taxon>Araneomorphae</taxon>
        <taxon>Entelegynae</taxon>
        <taxon>Araneoidea</taxon>
        <taxon>Nephilidae</taxon>
        <taxon>Nephila</taxon>
    </lineage>
</organism>
<dbReference type="Proteomes" id="UP000887013">
    <property type="component" value="Unassembled WGS sequence"/>
</dbReference>
<dbReference type="PANTHER" id="PTHR24559">
    <property type="entry name" value="TRANSPOSON TY3-I GAG-POL POLYPROTEIN"/>
    <property type="match status" value="1"/>
</dbReference>
<dbReference type="PANTHER" id="PTHR24559:SF444">
    <property type="entry name" value="REVERSE TRANSCRIPTASE DOMAIN-CONTAINING PROTEIN"/>
    <property type="match status" value="1"/>
</dbReference>
<gene>
    <name evidence="1" type="primary">NCL1_11966</name>
    <name evidence="1" type="ORF">NPIL_620991</name>
</gene>
<dbReference type="GO" id="GO:0071897">
    <property type="term" value="P:DNA biosynthetic process"/>
    <property type="evidence" value="ECO:0007669"/>
    <property type="project" value="UniProtKB-ARBA"/>
</dbReference>
<sequence>MYDDANINSDTSKPSNILDYNKTKGLSTTQKAQLDAVIGKFTDVFYANDDNIGLCLYVEFKIELQHEKPIRCRPYRLSEPDRQFLNSQIQKWLEQGICRPSNSPYAAPAFIVDQPFHESTTRRVAVDFSRTINSITKIDPHPIDKMEDAIKRTADAAEENIEPEPCIEFNQPIVTQNSPFQIPKCKRFRREARKMRWKRGKRRTLWTICDCTSSRGRMLRDQVYDTAEQIYKGCPRVQHLRPYLKRNTPTIEENSADEETERF</sequence>
<dbReference type="EMBL" id="BMAW01022097">
    <property type="protein sequence ID" value="GFT76217.1"/>
    <property type="molecule type" value="Genomic_DNA"/>
</dbReference>
<evidence type="ECO:0000313" key="1">
    <source>
        <dbReference type="EMBL" id="GFT76217.1"/>
    </source>
</evidence>
<reference evidence="1" key="1">
    <citation type="submission" date="2020-08" db="EMBL/GenBank/DDBJ databases">
        <title>Multicomponent nature underlies the extraordinary mechanical properties of spider dragline silk.</title>
        <authorList>
            <person name="Kono N."/>
            <person name="Nakamura H."/>
            <person name="Mori M."/>
            <person name="Yoshida Y."/>
            <person name="Ohtoshi R."/>
            <person name="Malay A.D."/>
            <person name="Moran D.A.P."/>
            <person name="Tomita M."/>
            <person name="Numata K."/>
            <person name="Arakawa K."/>
        </authorList>
    </citation>
    <scope>NUCLEOTIDE SEQUENCE</scope>
</reference>
<proteinExistence type="predicted"/>
<name>A0A8X6U587_NEPPI</name>
<evidence type="ECO:0000313" key="2">
    <source>
        <dbReference type="Proteomes" id="UP000887013"/>
    </source>
</evidence>
<dbReference type="InterPro" id="IPR053134">
    <property type="entry name" value="RNA-dir_DNA_polymerase"/>
</dbReference>
<accession>A0A8X6U587</accession>
<dbReference type="SUPFAM" id="SSF56672">
    <property type="entry name" value="DNA/RNA polymerases"/>
    <property type="match status" value="1"/>
</dbReference>